<dbReference type="EMBL" id="CP144530">
    <property type="protein sequence ID" value="WWC58402.1"/>
    <property type="molecule type" value="Genomic_DNA"/>
</dbReference>
<dbReference type="AlphaFoldDB" id="A0A1A6AGD2"/>
<dbReference type="PANTHER" id="PTHR13194:SF19">
    <property type="entry name" value="NAD(P)-BINDING ROSSMANN-FOLD SUPERFAMILY PROTEIN"/>
    <property type="match status" value="1"/>
</dbReference>
<dbReference type="VEuPathDB" id="FungiDB:I303_00946"/>
<keyword evidence="4" id="KW-1185">Reference proteome</keyword>
<reference evidence="3" key="3">
    <citation type="submission" date="2024-02" db="EMBL/GenBank/DDBJ databases">
        <title>Comparative genomics of Cryptococcus and Kwoniella reveals pathogenesis evolution and contrasting modes of karyotype evolution via chromosome fusion or intercentromeric recombination.</title>
        <authorList>
            <person name="Coelho M.A."/>
            <person name="David-Palma M."/>
            <person name="Shea T."/>
            <person name="Bowers K."/>
            <person name="McGinley-Smith S."/>
            <person name="Mohammad A.W."/>
            <person name="Gnirke A."/>
            <person name="Yurkov A.M."/>
            <person name="Nowrousian M."/>
            <person name="Sun S."/>
            <person name="Cuomo C.A."/>
            <person name="Heitman J."/>
        </authorList>
    </citation>
    <scope>NUCLEOTIDE SEQUENCE</scope>
    <source>
        <strain evidence="3">CBS 10117</strain>
    </source>
</reference>
<dbReference type="OrthoDB" id="426386at2759"/>
<evidence type="ECO:0000313" key="2">
    <source>
        <dbReference type="EMBL" id="OBR89124.1"/>
    </source>
</evidence>
<protein>
    <recommendedName>
        <fullName evidence="1">NADH:ubiquinone oxidoreductase intermediate-associated protein 30 domain-containing protein</fullName>
    </recommendedName>
</protein>
<sequence length="271" mass="30802">MYSSSSKTEMIFPLWHFDQWRAVDDRVRGGSSVSHLDPVGWKHESSNDVEKGEHAAARFWGNLDIETLGGAGFASQAYRYGPSPLKLPQLSYSGISLHYQSDPQTKYTCSTPTDFTFILKTTPTANIPKHPKTPGPPREAQLTYEATFSLPHSSSISMTEHHEAKFKWKDFKATYRGRHVPEGDEKWVPLDPALIYELSIMCRSDFGKQHGDFGVVITAIEAIKKDKSVELWDRVCGWWNSLSSWISGMFSWKGKSIRLEEVEDEEKRLIV</sequence>
<dbReference type="InterPro" id="IPR013857">
    <property type="entry name" value="NADH-UbQ_OxRdtase-assoc_prot30"/>
</dbReference>
<evidence type="ECO:0000313" key="4">
    <source>
        <dbReference type="Proteomes" id="UP000078595"/>
    </source>
</evidence>
<gene>
    <name evidence="2" type="ORF">I303_00946</name>
    <name evidence="3" type="ORF">I303_100942</name>
</gene>
<organism evidence="2">
    <name type="scientific">Kwoniella dejecticola CBS 10117</name>
    <dbReference type="NCBI Taxonomy" id="1296121"/>
    <lineage>
        <taxon>Eukaryota</taxon>
        <taxon>Fungi</taxon>
        <taxon>Dikarya</taxon>
        <taxon>Basidiomycota</taxon>
        <taxon>Agaricomycotina</taxon>
        <taxon>Tremellomycetes</taxon>
        <taxon>Tremellales</taxon>
        <taxon>Cryptococcaceae</taxon>
        <taxon>Kwoniella</taxon>
    </lineage>
</organism>
<dbReference type="PANTHER" id="PTHR13194">
    <property type="entry name" value="COMPLEX I INTERMEDIATE-ASSOCIATED PROTEIN 30"/>
    <property type="match status" value="1"/>
</dbReference>
<reference evidence="3" key="2">
    <citation type="submission" date="2013-07" db="EMBL/GenBank/DDBJ databases">
        <authorList>
            <consortium name="The Broad Institute Genome Sequencing Platform"/>
            <person name="Cuomo C."/>
            <person name="Litvintseva A."/>
            <person name="Chen Y."/>
            <person name="Heitman J."/>
            <person name="Sun S."/>
            <person name="Springer D."/>
            <person name="Dromer F."/>
            <person name="Young S.K."/>
            <person name="Zeng Q."/>
            <person name="Gargeya S."/>
            <person name="Fitzgerald M."/>
            <person name="Abouelleil A."/>
            <person name="Alvarado L."/>
            <person name="Berlin A.M."/>
            <person name="Chapman S.B."/>
            <person name="Dewar J."/>
            <person name="Goldberg J."/>
            <person name="Griggs A."/>
            <person name="Gujja S."/>
            <person name="Hansen M."/>
            <person name="Howarth C."/>
            <person name="Imamovic A."/>
            <person name="Larimer J."/>
            <person name="McCowan C."/>
            <person name="Murphy C."/>
            <person name="Pearson M."/>
            <person name="Priest M."/>
            <person name="Roberts A."/>
            <person name="Saif S."/>
            <person name="Shea T."/>
            <person name="Sykes S."/>
            <person name="Wortman J."/>
            <person name="Nusbaum C."/>
            <person name="Birren B."/>
        </authorList>
    </citation>
    <scope>NUCLEOTIDE SEQUENCE</scope>
    <source>
        <strain evidence="3">CBS 10117</strain>
    </source>
</reference>
<accession>A0A1A6AGD2</accession>
<dbReference type="STRING" id="1296121.A0A1A6AGD2"/>
<evidence type="ECO:0000313" key="3">
    <source>
        <dbReference type="EMBL" id="WWC58402.1"/>
    </source>
</evidence>
<dbReference type="Pfam" id="PF08547">
    <property type="entry name" value="CIA30"/>
    <property type="match status" value="1"/>
</dbReference>
<dbReference type="RefSeq" id="XP_018266966.1">
    <property type="nucleotide sequence ID" value="XM_018404312.1"/>
</dbReference>
<feature type="domain" description="NADH:ubiquinone oxidoreductase intermediate-associated protein 30" evidence="1">
    <location>
        <begin position="16"/>
        <end position="216"/>
    </location>
</feature>
<dbReference type="InterPro" id="IPR039131">
    <property type="entry name" value="NDUFAF1"/>
</dbReference>
<dbReference type="Proteomes" id="UP000078595">
    <property type="component" value="Chromosome 1"/>
</dbReference>
<evidence type="ECO:0000259" key="1">
    <source>
        <dbReference type="Pfam" id="PF08547"/>
    </source>
</evidence>
<dbReference type="GO" id="GO:0051082">
    <property type="term" value="F:unfolded protein binding"/>
    <property type="evidence" value="ECO:0007669"/>
    <property type="project" value="TreeGrafter"/>
</dbReference>
<dbReference type="KEGG" id="kdj:28964645"/>
<dbReference type="GO" id="GO:0010257">
    <property type="term" value="P:NADH dehydrogenase complex assembly"/>
    <property type="evidence" value="ECO:0007669"/>
    <property type="project" value="TreeGrafter"/>
</dbReference>
<dbReference type="EMBL" id="KI894027">
    <property type="protein sequence ID" value="OBR89124.1"/>
    <property type="molecule type" value="Genomic_DNA"/>
</dbReference>
<reference evidence="2" key="1">
    <citation type="submission" date="2013-07" db="EMBL/GenBank/DDBJ databases">
        <title>The Genome Sequence of Cryptococcus dejecticola CBS10117.</title>
        <authorList>
            <consortium name="The Broad Institute Genome Sequencing Platform"/>
            <person name="Cuomo C."/>
            <person name="Litvintseva A."/>
            <person name="Chen Y."/>
            <person name="Heitman J."/>
            <person name="Sun S."/>
            <person name="Springer D."/>
            <person name="Dromer F."/>
            <person name="Young S.K."/>
            <person name="Zeng Q."/>
            <person name="Gargeya S."/>
            <person name="Fitzgerald M."/>
            <person name="Abouelleil A."/>
            <person name="Alvarado L."/>
            <person name="Berlin A.M."/>
            <person name="Chapman S.B."/>
            <person name="Dewar J."/>
            <person name="Goldberg J."/>
            <person name="Griggs A."/>
            <person name="Gujja S."/>
            <person name="Hansen M."/>
            <person name="Howarth C."/>
            <person name="Imamovic A."/>
            <person name="Larimer J."/>
            <person name="McCowan C."/>
            <person name="Murphy C."/>
            <person name="Pearson M."/>
            <person name="Priest M."/>
            <person name="Roberts A."/>
            <person name="Saif S."/>
            <person name="Shea T."/>
            <person name="Sykes S."/>
            <person name="Wortman J."/>
            <person name="Nusbaum C."/>
            <person name="Birren B."/>
        </authorList>
    </citation>
    <scope>NUCLEOTIDE SEQUENCE [LARGE SCALE GENOMIC DNA]</scope>
    <source>
        <strain evidence="2">CBS 10117</strain>
    </source>
</reference>
<proteinExistence type="predicted"/>
<dbReference type="GeneID" id="28964645"/>
<name>A0A1A6AGD2_9TREE</name>